<dbReference type="GO" id="GO:0016746">
    <property type="term" value="F:acyltransferase activity"/>
    <property type="evidence" value="ECO:0007669"/>
    <property type="project" value="UniProtKB-KW"/>
</dbReference>
<dbReference type="InterPro" id="IPR000182">
    <property type="entry name" value="GNAT_dom"/>
</dbReference>
<dbReference type="InterPro" id="IPR016181">
    <property type="entry name" value="Acyl_CoA_acyltransferase"/>
</dbReference>
<dbReference type="Pfam" id="PF13673">
    <property type="entry name" value="Acetyltransf_10"/>
    <property type="match status" value="1"/>
</dbReference>
<feature type="domain" description="N-acetyltransferase" evidence="1">
    <location>
        <begin position="9"/>
        <end position="145"/>
    </location>
</feature>
<evidence type="ECO:0000313" key="3">
    <source>
        <dbReference type="Proteomes" id="UP001480973"/>
    </source>
</evidence>
<protein>
    <submittedName>
        <fullName evidence="2">GNAT family N-acetyltransferase</fullName>
        <ecNumber evidence="2">2.3.1.-</ecNumber>
    </submittedName>
</protein>
<dbReference type="Proteomes" id="UP001480973">
    <property type="component" value="Unassembled WGS sequence"/>
</dbReference>
<dbReference type="SUPFAM" id="SSF55729">
    <property type="entry name" value="Acyl-CoA N-acyltransferases (Nat)"/>
    <property type="match status" value="1"/>
</dbReference>
<dbReference type="EC" id="2.3.1.-" evidence="2"/>
<evidence type="ECO:0000259" key="1">
    <source>
        <dbReference type="PROSITE" id="PS51186"/>
    </source>
</evidence>
<keyword evidence="2" id="KW-0012">Acyltransferase</keyword>
<dbReference type="CDD" id="cd04301">
    <property type="entry name" value="NAT_SF"/>
    <property type="match status" value="1"/>
</dbReference>
<name>A0ABV1GNF7_9FIRM</name>
<dbReference type="EMBL" id="JBBMES010000005">
    <property type="protein sequence ID" value="MEQ2534786.1"/>
    <property type="molecule type" value="Genomic_DNA"/>
</dbReference>
<organism evidence="2 3">
    <name type="scientific">Lachnospira intestinalis</name>
    <dbReference type="NCBI Taxonomy" id="3133158"/>
    <lineage>
        <taxon>Bacteria</taxon>
        <taxon>Bacillati</taxon>
        <taxon>Bacillota</taxon>
        <taxon>Clostridia</taxon>
        <taxon>Lachnospirales</taxon>
        <taxon>Lachnospiraceae</taxon>
        <taxon>Lachnospira</taxon>
    </lineage>
</organism>
<dbReference type="PANTHER" id="PTHR43451:SF1">
    <property type="entry name" value="ACETYLTRANSFERASE"/>
    <property type="match status" value="1"/>
</dbReference>
<accession>A0ABV1GNF7</accession>
<keyword evidence="2" id="KW-0808">Transferase</keyword>
<sequence length="145" mass="16969">MEVKKIDDTQITNAIDLIWQTFLQFEAPDYSEEGVKSFQDFIENKEIVKTLEFWGAYDEEELKGVIATNENRKHICCFFVKAQYQRQGIGRELWDFLRENSSSKTITVNSSPYAVPVYHKLGFVDTDTEQLSDGMRYTPMKFENN</sequence>
<comment type="caution">
    <text evidence="2">The sequence shown here is derived from an EMBL/GenBank/DDBJ whole genome shotgun (WGS) entry which is preliminary data.</text>
</comment>
<evidence type="ECO:0000313" key="2">
    <source>
        <dbReference type="EMBL" id="MEQ2534786.1"/>
    </source>
</evidence>
<dbReference type="PANTHER" id="PTHR43451">
    <property type="entry name" value="ACETYLTRANSFERASE (GNAT) FAMILY PROTEIN"/>
    <property type="match status" value="1"/>
</dbReference>
<dbReference type="PROSITE" id="PS51186">
    <property type="entry name" value="GNAT"/>
    <property type="match status" value="1"/>
</dbReference>
<dbReference type="InterPro" id="IPR052564">
    <property type="entry name" value="N-acetyltrans/Recomb-assoc"/>
</dbReference>
<proteinExistence type="predicted"/>
<reference evidence="2 3" key="1">
    <citation type="submission" date="2024-03" db="EMBL/GenBank/DDBJ databases">
        <title>Human intestinal bacterial collection.</title>
        <authorList>
            <person name="Pauvert C."/>
            <person name="Hitch T.C.A."/>
            <person name="Clavel T."/>
        </authorList>
    </citation>
    <scope>NUCLEOTIDE SEQUENCE [LARGE SCALE GENOMIC DNA]</scope>
    <source>
        <strain evidence="2 3">CLA-JM-H10</strain>
    </source>
</reference>
<keyword evidence="3" id="KW-1185">Reference proteome</keyword>
<gene>
    <name evidence="2" type="ORF">WMO38_06610</name>
</gene>
<dbReference type="Gene3D" id="3.40.630.30">
    <property type="match status" value="1"/>
</dbReference>